<dbReference type="InterPro" id="IPR036291">
    <property type="entry name" value="NAD(P)-bd_dom_sf"/>
</dbReference>
<keyword evidence="8" id="KW-1185">Reference proteome</keyword>
<dbReference type="SMART" id="SM00829">
    <property type="entry name" value="PKS_ER"/>
    <property type="match status" value="1"/>
</dbReference>
<dbReference type="InterPro" id="IPR011032">
    <property type="entry name" value="GroES-like_sf"/>
</dbReference>
<dbReference type="GO" id="GO:0016491">
    <property type="term" value="F:oxidoreductase activity"/>
    <property type="evidence" value="ECO:0007669"/>
    <property type="project" value="UniProtKB-KW"/>
</dbReference>
<comment type="similarity">
    <text evidence="2">Belongs to the zinc-containing alcohol dehydrogenase family.</text>
</comment>
<dbReference type="SUPFAM" id="SSF51735">
    <property type="entry name" value="NAD(P)-binding Rossmann-fold domains"/>
    <property type="match status" value="1"/>
</dbReference>
<dbReference type="PANTHER" id="PTHR43350:SF19">
    <property type="entry name" value="D-GULOSIDE 3-DEHYDROGENASE"/>
    <property type="match status" value="1"/>
</dbReference>
<keyword evidence="5" id="KW-0560">Oxidoreductase</keyword>
<dbReference type="InterPro" id="IPR020843">
    <property type="entry name" value="ER"/>
</dbReference>
<accession>A0AA96LEG7</accession>
<evidence type="ECO:0000256" key="2">
    <source>
        <dbReference type="ARBA" id="ARBA00008072"/>
    </source>
</evidence>
<name>A0AA96LEG7_9BACL</name>
<dbReference type="RefSeq" id="WP_315606084.1">
    <property type="nucleotide sequence ID" value="NZ_CP130318.1"/>
</dbReference>
<comment type="cofactor">
    <cofactor evidence="1">
        <name>Zn(2+)</name>
        <dbReference type="ChEBI" id="CHEBI:29105"/>
    </cofactor>
</comment>
<dbReference type="KEGG" id="paun:MJA45_04470"/>
<organism evidence="7 8">
    <name type="scientific">Paenibacillus aurantius</name>
    <dbReference type="NCBI Taxonomy" id="2918900"/>
    <lineage>
        <taxon>Bacteria</taxon>
        <taxon>Bacillati</taxon>
        <taxon>Bacillota</taxon>
        <taxon>Bacilli</taxon>
        <taxon>Bacillales</taxon>
        <taxon>Paenibacillaceae</taxon>
        <taxon>Paenibacillus</taxon>
    </lineage>
</organism>
<evidence type="ECO:0000256" key="3">
    <source>
        <dbReference type="ARBA" id="ARBA00022723"/>
    </source>
</evidence>
<sequence length="338" mass="36498">MKAIINDRGQVKVADEPLPQVKSHYILVKTLYSAISPGTELTSLSRMPENSASLGYSAAGIAVAVGDGVEGIGVNQSVACYGSPYVKHAEYLLVPKHLAVPVPEQVKLREASTAGLGAIAIHALRQAQLSFGETVVVVGLGILGQIMARIAGAACARVVAFDLLPERCEAIVGVDGIQVCRTMEELRETVAEATNGKGADSVFHCAGGKQKELLDESFDWLRDRGRIVIVGDMYMEFTRGKMFLKEAQVLISRAAGPGRYDEAYERDGCDYPIGYVRWTEERNLAEYIRLLAERRIDVSGLITNCVSVGEAWQVYEQYRHNPGSLLGAVISYGSAGSS</sequence>
<evidence type="ECO:0000313" key="7">
    <source>
        <dbReference type="EMBL" id="WNQ12307.1"/>
    </source>
</evidence>
<evidence type="ECO:0000313" key="8">
    <source>
        <dbReference type="Proteomes" id="UP001305702"/>
    </source>
</evidence>
<dbReference type="Gene3D" id="3.40.50.720">
    <property type="entry name" value="NAD(P)-binding Rossmann-like Domain"/>
    <property type="match status" value="1"/>
</dbReference>
<dbReference type="CDD" id="cd08255">
    <property type="entry name" value="2-desacetyl-2-hydroxyethyl_bacteriochlorophyllide_like"/>
    <property type="match status" value="1"/>
</dbReference>
<evidence type="ECO:0000256" key="4">
    <source>
        <dbReference type="ARBA" id="ARBA00022833"/>
    </source>
</evidence>
<dbReference type="Gene3D" id="3.90.180.10">
    <property type="entry name" value="Medium-chain alcohol dehydrogenases, catalytic domain"/>
    <property type="match status" value="2"/>
</dbReference>
<keyword evidence="4" id="KW-0862">Zinc</keyword>
<proteinExistence type="inferred from homology"/>
<gene>
    <name evidence="7" type="ORF">MJA45_04470</name>
</gene>
<evidence type="ECO:0000256" key="5">
    <source>
        <dbReference type="ARBA" id="ARBA00023002"/>
    </source>
</evidence>
<feature type="domain" description="Enoyl reductase (ER)" evidence="6">
    <location>
        <begin position="9"/>
        <end position="298"/>
    </location>
</feature>
<dbReference type="EMBL" id="CP130318">
    <property type="protein sequence ID" value="WNQ12307.1"/>
    <property type="molecule type" value="Genomic_DNA"/>
</dbReference>
<evidence type="ECO:0000256" key="1">
    <source>
        <dbReference type="ARBA" id="ARBA00001947"/>
    </source>
</evidence>
<dbReference type="GO" id="GO:0046872">
    <property type="term" value="F:metal ion binding"/>
    <property type="evidence" value="ECO:0007669"/>
    <property type="project" value="UniProtKB-KW"/>
</dbReference>
<dbReference type="PANTHER" id="PTHR43350">
    <property type="entry name" value="NAD-DEPENDENT ALCOHOL DEHYDROGENASE"/>
    <property type="match status" value="1"/>
</dbReference>
<keyword evidence="3" id="KW-0479">Metal-binding</keyword>
<dbReference type="SUPFAM" id="SSF50129">
    <property type="entry name" value="GroES-like"/>
    <property type="match status" value="1"/>
</dbReference>
<evidence type="ECO:0000259" key="6">
    <source>
        <dbReference type="SMART" id="SM00829"/>
    </source>
</evidence>
<reference evidence="7 8" key="1">
    <citation type="submission" date="2022-02" db="EMBL/GenBank/DDBJ databases">
        <title>Paenibacillus sp. MBLB1776 Whole Genome Shotgun Sequencing.</title>
        <authorList>
            <person name="Hwang C.Y."/>
            <person name="Cho E.-S."/>
            <person name="Seo M.-J."/>
        </authorList>
    </citation>
    <scope>NUCLEOTIDE SEQUENCE [LARGE SCALE GENOMIC DNA]</scope>
    <source>
        <strain evidence="7 8">MBLB1776</strain>
    </source>
</reference>
<dbReference type="AlphaFoldDB" id="A0AA96LEG7"/>
<protein>
    <submittedName>
        <fullName evidence="7">Zinc-binding alcohol dehydrogenase</fullName>
    </submittedName>
</protein>
<dbReference type="Proteomes" id="UP001305702">
    <property type="component" value="Chromosome"/>
</dbReference>
<dbReference type="Pfam" id="PF00107">
    <property type="entry name" value="ADH_zinc_N"/>
    <property type="match status" value="1"/>
</dbReference>
<dbReference type="InterPro" id="IPR013149">
    <property type="entry name" value="ADH-like_C"/>
</dbReference>